<dbReference type="GO" id="GO:0005829">
    <property type="term" value="C:cytosol"/>
    <property type="evidence" value="ECO:0007669"/>
    <property type="project" value="TreeGrafter"/>
</dbReference>
<keyword evidence="4" id="KW-0456">Lyase</keyword>
<dbReference type="STRING" id="282683.SAMN04488105_114119"/>
<dbReference type="InterPro" id="IPR036633">
    <property type="entry name" value="Prn/Lys/Arg_de-COase_C_sf"/>
</dbReference>
<keyword evidence="2" id="KW-0210">Decarboxylase</keyword>
<dbReference type="Proteomes" id="UP000198994">
    <property type="component" value="Unassembled WGS sequence"/>
</dbReference>
<keyword evidence="3 5" id="KW-0663">Pyridoxal phosphate</keyword>
<gene>
    <name evidence="7" type="ORF">SAMN04488105_114119</name>
</gene>
<evidence type="ECO:0000313" key="7">
    <source>
        <dbReference type="EMBL" id="SDF20544.1"/>
    </source>
</evidence>
<dbReference type="EMBL" id="FNAV01000014">
    <property type="protein sequence ID" value="SDF20544.1"/>
    <property type="molecule type" value="Genomic_DNA"/>
</dbReference>
<evidence type="ECO:0000256" key="2">
    <source>
        <dbReference type="ARBA" id="ARBA00022793"/>
    </source>
</evidence>
<dbReference type="GO" id="GO:0008792">
    <property type="term" value="F:arginine decarboxylase activity"/>
    <property type="evidence" value="ECO:0007669"/>
    <property type="project" value="TreeGrafter"/>
</dbReference>
<dbReference type="PANTHER" id="PTHR45229:SF3">
    <property type="entry name" value="BIODEGRADATIVE ARGININE DECARBOXYLASE"/>
    <property type="match status" value="1"/>
</dbReference>
<dbReference type="SUPFAM" id="SSF55904">
    <property type="entry name" value="Ornithine decarboxylase C-terminal domain"/>
    <property type="match status" value="1"/>
</dbReference>
<feature type="modified residue" description="N6-(pyridoxal phosphate)lysine" evidence="5">
    <location>
        <position position="397"/>
    </location>
</feature>
<protein>
    <submittedName>
        <fullName evidence="7">Arginine decarboxylase</fullName>
    </submittedName>
</protein>
<dbReference type="InterPro" id="IPR015421">
    <property type="entry name" value="PyrdxlP-dep_Trfase_major"/>
</dbReference>
<dbReference type="InterPro" id="IPR011193">
    <property type="entry name" value="Orn/lys/arg_de-COase"/>
</dbReference>
<evidence type="ECO:0000256" key="4">
    <source>
        <dbReference type="ARBA" id="ARBA00023239"/>
    </source>
</evidence>
<evidence type="ECO:0000259" key="6">
    <source>
        <dbReference type="PROSITE" id="PS00703"/>
    </source>
</evidence>
<dbReference type="InterPro" id="IPR000310">
    <property type="entry name" value="Orn/Lys/Arg_deCO2ase_major_dom"/>
</dbReference>
<dbReference type="InterPro" id="IPR008286">
    <property type="entry name" value="Prn/Lys/Arg_de-COase_C"/>
</dbReference>
<evidence type="ECO:0000256" key="3">
    <source>
        <dbReference type="ARBA" id="ARBA00022898"/>
    </source>
</evidence>
<dbReference type="Pfam" id="PF03711">
    <property type="entry name" value="OKR_DC_1_C"/>
    <property type="match status" value="1"/>
</dbReference>
<dbReference type="Pfam" id="PF01276">
    <property type="entry name" value="OKR_DC_1"/>
    <property type="match status" value="1"/>
</dbReference>
<dbReference type="InterPro" id="IPR005308">
    <property type="entry name" value="OKR_de-COase_N"/>
</dbReference>
<accession>A0A1G7J6X4</accession>
<dbReference type="PIRSF" id="PIRSF009393">
    <property type="entry name" value="Orn_decarb"/>
    <property type="match status" value="1"/>
</dbReference>
<dbReference type="Gene3D" id="3.90.100.10">
    <property type="entry name" value="Orn/Lys/Arg decarboxylase, C-terminal domain"/>
    <property type="match status" value="1"/>
</dbReference>
<dbReference type="AlphaFoldDB" id="A0A1G7J6X4"/>
<organism evidence="7 8">
    <name type="scientific">Salipiger thiooxidans</name>
    <dbReference type="NCBI Taxonomy" id="282683"/>
    <lineage>
        <taxon>Bacteria</taxon>
        <taxon>Pseudomonadati</taxon>
        <taxon>Pseudomonadota</taxon>
        <taxon>Alphaproteobacteria</taxon>
        <taxon>Rhodobacterales</taxon>
        <taxon>Roseobacteraceae</taxon>
        <taxon>Salipiger</taxon>
    </lineage>
</organism>
<dbReference type="GO" id="GO:0030170">
    <property type="term" value="F:pyridoxal phosphate binding"/>
    <property type="evidence" value="ECO:0007669"/>
    <property type="project" value="TreeGrafter"/>
</dbReference>
<dbReference type="Gene3D" id="3.90.1150.10">
    <property type="entry name" value="Aspartate Aminotransferase, domain 1"/>
    <property type="match status" value="1"/>
</dbReference>
<dbReference type="PANTHER" id="PTHR45229">
    <property type="entry name" value="CONSTITUTIVE ORNITHINE DECARBOXYLASE"/>
    <property type="match status" value="1"/>
</dbReference>
<dbReference type="OrthoDB" id="9761189at2"/>
<dbReference type="PROSITE" id="PS00703">
    <property type="entry name" value="OKR_DC_1"/>
    <property type="match status" value="1"/>
</dbReference>
<dbReference type="FunFam" id="3.40.640.10:FF:000008">
    <property type="entry name" value="Lysine decarboxylase, inducible"/>
    <property type="match status" value="1"/>
</dbReference>
<reference evidence="8" key="1">
    <citation type="submission" date="2016-10" db="EMBL/GenBank/DDBJ databases">
        <authorList>
            <person name="Varghese N."/>
            <person name="Submissions S."/>
        </authorList>
    </citation>
    <scope>NUCLEOTIDE SEQUENCE [LARGE SCALE GENOMIC DNA]</scope>
    <source>
        <strain evidence="8">DSM 10146</strain>
    </source>
</reference>
<proteinExistence type="inferred from homology"/>
<dbReference type="Gene3D" id="3.40.50.2300">
    <property type="match status" value="1"/>
</dbReference>
<keyword evidence="8" id="KW-1185">Reference proteome</keyword>
<dbReference type="RefSeq" id="WP_008887376.1">
    <property type="nucleotide sequence ID" value="NZ_FNAV01000014.1"/>
</dbReference>
<evidence type="ECO:0000313" key="8">
    <source>
        <dbReference type="Proteomes" id="UP000198994"/>
    </source>
</evidence>
<dbReference type="InterPro" id="IPR015422">
    <property type="entry name" value="PyrdxlP-dep_Trfase_small"/>
</dbReference>
<dbReference type="Gene3D" id="3.40.640.10">
    <property type="entry name" value="Type I PLP-dependent aspartate aminotransferase-like (Major domain)"/>
    <property type="match status" value="1"/>
</dbReference>
<feature type="domain" description="Orn/Lys/Arg decarboxylases family 1 pyridoxal-P attachment site" evidence="6">
    <location>
        <begin position="392"/>
        <end position="406"/>
    </location>
</feature>
<sequence>MKFRFPIVIIDEDFRSENTSGLGIRALAEAIEKEGFEVLGVTSYGDLSQFAQQQSRASAFVLSIDDEEFTPGPDLDPAVLSLRTFIEEVRWKNADVPIYVYGETKTSRHLPNDILRELHGFIHMFEDTPEFVARHIIREAKGYLEGIQPPFFKELLDYAEDGSYSWHCPGHSGGVAFLKSPIGQMYHQFYGENMLRADVCNAVEELGQLLDHNGAIGASERNAARIFNADHCFFVTNGTSTSNKMVWHHTVAPGDVVVVDRNCHKSILHSIIMTGAIPVFLRPTRNHFGIIGPIPHSEFEPETIKAKIRENPLLEGYDADAVQPRIMTLTQSTYDGVLYNTEEIKRMLDGWVENLHFDEAWLPHAAFHPFYGSYHSMGRKRGRTKHSVTYATQSVHKLLAGISQASHVLVQDSEETKLDRHLFNESYLMHTSTSPQYSIIASCDVAAAMMEPPGGTALVEESLDEALDFRRAMRKVDEEYGNDWWFKVWGPDQLAEEGIGRTRDWELKKTDSEGVESSGADAWHGFGDMAPGFNMLDPIKATIITPGLDIEGNFGDTGIPASIVSKYLTEHGVVVEKTGLYSFFIMFTIGITKGRWNTLLAALQQFKDDYDKNQPLWRVMPEFCAKQSRYEKMGLYDLCQHVHALYAKYDVARLSTEIYLSDHRPAMTPSDAFAHIARRKTERVAIDDLEGRVTTSLVTPYPPGIPLLIPGEVFNTKIVDYLRFNREFARECPGFETDIHGLVVETGEDGQTRYFADCVGE</sequence>
<evidence type="ECO:0000256" key="1">
    <source>
        <dbReference type="ARBA" id="ARBA00010671"/>
    </source>
</evidence>
<dbReference type="Pfam" id="PF03709">
    <property type="entry name" value="OKR_DC_1_N"/>
    <property type="match status" value="1"/>
</dbReference>
<dbReference type="InterPro" id="IPR015424">
    <property type="entry name" value="PyrdxlP-dep_Trfase"/>
</dbReference>
<name>A0A1G7J6X4_9RHOB</name>
<evidence type="ECO:0000256" key="5">
    <source>
        <dbReference type="PIRSR" id="PIRSR009393-1"/>
    </source>
</evidence>
<dbReference type="GO" id="GO:0006527">
    <property type="term" value="P:L-arginine catabolic process"/>
    <property type="evidence" value="ECO:0007669"/>
    <property type="project" value="TreeGrafter"/>
</dbReference>
<comment type="similarity">
    <text evidence="1">Belongs to the Orn/Lys/Arg decarboxylase class-I family.</text>
</comment>
<dbReference type="SUPFAM" id="SSF53383">
    <property type="entry name" value="PLP-dependent transferases"/>
    <property type="match status" value="1"/>
</dbReference>